<dbReference type="Proteomes" id="UP000824120">
    <property type="component" value="Chromosome 4"/>
</dbReference>
<protein>
    <submittedName>
        <fullName evidence="3">Uncharacterized protein</fullName>
    </submittedName>
</protein>
<feature type="compositionally biased region" description="Acidic residues" evidence="2">
    <location>
        <begin position="13"/>
        <end position="26"/>
    </location>
</feature>
<accession>A0A9J5ZA88</accession>
<keyword evidence="4" id="KW-1185">Reference proteome</keyword>
<name>A0A9J5ZA88_SOLCO</name>
<feature type="coiled-coil region" evidence="1">
    <location>
        <begin position="61"/>
        <end position="95"/>
    </location>
</feature>
<feature type="compositionally biased region" description="Polar residues" evidence="2">
    <location>
        <begin position="1"/>
        <end position="12"/>
    </location>
</feature>
<feature type="region of interest" description="Disordered" evidence="2">
    <location>
        <begin position="1"/>
        <end position="32"/>
    </location>
</feature>
<proteinExistence type="predicted"/>
<organism evidence="3 4">
    <name type="scientific">Solanum commersonii</name>
    <name type="common">Commerson's wild potato</name>
    <name type="synonym">Commerson's nightshade</name>
    <dbReference type="NCBI Taxonomy" id="4109"/>
    <lineage>
        <taxon>Eukaryota</taxon>
        <taxon>Viridiplantae</taxon>
        <taxon>Streptophyta</taxon>
        <taxon>Embryophyta</taxon>
        <taxon>Tracheophyta</taxon>
        <taxon>Spermatophyta</taxon>
        <taxon>Magnoliopsida</taxon>
        <taxon>eudicotyledons</taxon>
        <taxon>Gunneridae</taxon>
        <taxon>Pentapetalae</taxon>
        <taxon>asterids</taxon>
        <taxon>lamiids</taxon>
        <taxon>Solanales</taxon>
        <taxon>Solanaceae</taxon>
        <taxon>Solanoideae</taxon>
        <taxon>Solaneae</taxon>
        <taxon>Solanum</taxon>
    </lineage>
</organism>
<comment type="caution">
    <text evidence="3">The sequence shown here is derived from an EMBL/GenBank/DDBJ whole genome shotgun (WGS) entry which is preliminary data.</text>
</comment>
<evidence type="ECO:0000313" key="4">
    <source>
        <dbReference type="Proteomes" id="UP000824120"/>
    </source>
</evidence>
<dbReference type="AlphaFoldDB" id="A0A9J5ZA88"/>
<dbReference type="OrthoDB" id="1305504at2759"/>
<evidence type="ECO:0000313" key="3">
    <source>
        <dbReference type="EMBL" id="KAG5608824.1"/>
    </source>
</evidence>
<dbReference type="EMBL" id="JACXVP010000004">
    <property type="protein sequence ID" value="KAG5608824.1"/>
    <property type="molecule type" value="Genomic_DNA"/>
</dbReference>
<keyword evidence="1" id="KW-0175">Coiled coil</keyword>
<reference evidence="3 4" key="1">
    <citation type="submission" date="2020-09" db="EMBL/GenBank/DDBJ databases">
        <title>De no assembly of potato wild relative species, Solanum commersonii.</title>
        <authorList>
            <person name="Cho K."/>
        </authorList>
    </citation>
    <scope>NUCLEOTIDE SEQUENCE [LARGE SCALE GENOMIC DNA]</scope>
    <source>
        <strain evidence="3">LZ3.2</strain>
        <tissue evidence="3">Leaf</tissue>
    </source>
</reference>
<evidence type="ECO:0000256" key="2">
    <source>
        <dbReference type="SAM" id="MobiDB-lite"/>
    </source>
</evidence>
<evidence type="ECO:0000256" key="1">
    <source>
        <dbReference type="SAM" id="Coils"/>
    </source>
</evidence>
<sequence>MEATSYKTTSGPEESDEEQTMEEDDGDVPKEDVVEEVVVTEEQNYVIRHRENEISCGLSSGAKLDERLAQVEERLEKMEAQSEKVEALLVDINEKLNYLVKMQDAKVSRDIRRPAKYMSSPWTGNGLSKRKRRVAEMIKQSCKH</sequence>
<gene>
    <name evidence="3" type="ORF">H5410_020105</name>
</gene>